<evidence type="ECO:0000256" key="1">
    <source>
        <dbReference type="ARBA" id="ARBA00004141"/>
    </source>
</evidence>
<comment type="cofactor">
    <cofactor evidence="10">
        <name>Mg(2+)</name>
        <dbReference type="ChEBI" id="CHEBI:18420"/>
    </cofactor>
</comment>
<feature type="transmembrane region" description="Helical" evidence="11">
    <location>
        <begin position="333"/>
        <end position="355"/>
    </location>
</feature>
<dbReference type="InterPro" id="IPR008250">
    <property type="entry name" value="ATPase_P-typ_transduc_dom_A_sf"/>
</dbReference>
<comment type="similarity">
    <text evidence="11">Belongs to the cation transport ATPase (P-type) (TC 3.A.3) family. Type IV subfamily.</text>
</comment>
<dbReference type="NCBIfam" id="TIGR01652">
    <property type="entry name" value="ATPase-Plipid"/>
    <property type="match status" value="1"/>
</dbReference>
<dbReference type="Gene3D" id="2.70.150.10">
    <property type="entry name" value="Calcium-transporting ATPase, cytoplasmic transduction domain A"/>
    <property type="match status" value="1"/>
</dbReference>
<comment type="caution">
    <text evidence="14">The sequence shown here is derived from an EMBL/GenBank/DDBJ whole genome shotgun (WGS) entry which is preliminary data.</text>
</comment>
<keyword evidence="15" id="KW-1185">Reference proteome</keyword>
<feature type="compositionally biased region" description="Pro residues" evidence="12">
    <location>
        <begin position="600"/>
        <end position="613"/>
    </location>
</feature>
<gene>
    <name evidence="14" type="ORF">CgunFtcFv8_011268</name>
</gene>
<reference evidence="14 15" key="1">
    <citation type="journal article" date="2023" name="Mol. Biol. Evol.">
        <title>Genomics of Secondarily Temperate Adaptation in the Only Non-Antarctic Icefish.</title>
        <authorList>
            <person name="Rivera-Colon A.G."/>
            <person name="Rayamajhi N."/>
            <person name="Minhas B.F."/>
            <person name="Madrigal G."/>
            <person name="Bilyk K.T."/>
            <person name="Yoon V."/>
            <person name="Hune M."/>
            <person name="Gregory S."/>
            <person name="Cheng C.H.C."/>
            <person name="Catchen J.M."/>
        </authorList>
    </citation>
    <scope>NUCLEOTIDE SEQUENCE [LARGE SCALE GENOMIC DNA]</scope>
    <source>
        <tissue evidence="14">White muscle</tissue>
    </source>
</reference>
<evidence type="ECO:0000256" key="12">
    <source>
        <dbReference type="SAM" id="MobiDB-lite"/>
    </source>
</evidence>
<keyword evidence="6 11" id="KW-1133">Transmembrane helix</keyword>
<evidence type="ECO:0000256" key="10">
    <source>
        <dbReference type="PIRSR" id="PIRSR606539-3"/>
    </source>
</evidence>
<dbReference type="Proteomes" id="UP001331515">
    <property type="component" value="Unassembled WGS sequence"/>
</dbReference>
<dbReference type="GO" id="GO:0005886">
    <property type="term" value="C:plasma membrane"/>
    <property type="evidence" value="ECO:0007669"/>
    <property type="project" value="TreeGrafter"/>
</dbReference>
<keyword evidence="2 11" id="KW-0812">Transmembrane</keyword>
<feature type="binding site" evidence="9">
    <location>
        <position position="404"/>
    </location>
    <ligand>
        <name>ATP</name>
        <dbReference type="ChEBI" id="CHEBI:30616"/>
    </ligand>
</feature>
<keyword evidence="5 11" id="KW-1278">Translocase</keyword>
<evidence type="ECO:0000256" key="7">
    <source>
        <dbReference type="ARBA" id="ARBA00023136"/>
    </source>
</evidence>
<dbReference type="FunFam" id="2.70.150.10:FF:000022">
    <property type="entry name" value="Phospholipid-transporting ATPase"/>
    <property type="match status" value="1"/>
</dbReference>
<dbReference type="AlphaFoldDB" id="A0AAN8HHT6"/>
<feature type="binding site" evidence="10">
    <location>
        <position position="403"/>
    </location>
    <ligand>
        <name>Mg(2+)</name>
        <dbReference type="ChEBI" id="CHEBI:18420"/>
    </ligand>
</feature>
<comment type="subcellular location">
    <subcellularLocation>
        <location evidence="1 11">Membrane</location>
        <topology evidence="1 11">Multi-pass membrane protein</topology>
    </subcellularLocation>
</comment>
<feature type="binding site" evidence="9">
    <location>
        <position position="405"/>
    </location>
    <ligand>
        <name>ATP</name>
        <dbReference type="ChEBI" id="CHEBI:30616"/>
    </ligand>
</feature>
<keyword evidence="3 9" id="KW-0547">Nucleotide-binding</keyword>
<sequence>MYSLERLPYSKERRQKQRTVVPSFNADEELSILLKSYKGNKIRTSKYSLLSFLPKNLFEQLHRAANVYFIFLAALNFVPVVKAFQPEIAVIPIILVLAGTAVKDIWEDYHRYTSDRSINRLPCHVYSSKQQAYIEQRWQDVRVGDFVCLSSNEIIPADMLLLYSSDQRGVCYIETANLDGETNLKQRQVVSDLPLQVNIKEQSPPLESFHSRIECENPNNDLSRFRGYVEHPSGLRVGLHNNNLLLRSCTVRNTETVMGIVVYAGHETKAMMNNSGPRYKRSQLESHLNTVVMWCVLLLFIMCLTAAIGHGLWLQNLTDPVFKVDTETSPALAGFYVFWTMIIVLQVLIPISLYVSIEVVKLGQVYFIHNDLALYHQQLDSRVQCRALNITEDLGQIQYLFSDKTGTLTENKMVFRRCSIYGVEYPHEENARRLEVYEADRSEEGSGRSGTPQSGRSRSLSCRHSSVSPHTLTAEEDEEEKLTNHSQPSARAFCSRVAKEVLPDPELVRKLNWFLSPALALSDGSSGAPSSLELTYITDFFLALAICNSVVVSSASRPPHVVCEEQTPLKSLEEIKTMFQRLSFSPVLSPLHLLPSPDQSQPPQPRPPDVCPQ</sequence>
<feature type="region of interest" description="Disordered" evidence="12">
    <location>
        <begin position="438"/>
        <end position="487"/>
    </location>
</feature>
<evidence type="ECO:0000259" key="13">
    <source>
        <dbReference type="Pfam" id="PF16209"/>
    </source>
</evidence>
<feature type="active site" description="4-aspartylphosphate intermediate" evidence="8">
    <location>
        <position position="403"/>
    </location>
</feature>
<dbReference type="PANTHER" id="PTHR24092">
    <property type="entry name" value="PROBABLE PHOSPHOLIPID-TRANSPORTING ATPASE"/>
    <property type="match status" value="1"/>
</dbReference>
<evidence type="ECO:0000256" key="9">
    <source>
        <dbReference type="PIRSR" id="PIRSR606539-2"/>
    </source>
</evidence>
<keyword evidence="4 9" id="KW-0067">ATP-binding</keyword>
<dbReference type="PROSITE" id="PS00154">
    <property type="entry name" value="ATPASE_E1_E2"/>
    <property type="match status" value="1"/>
</dbReference>
<evidence type="ECO:0000313" key="15">
    <source>
        <dbReference type="Proteomes" id="UP001331515"/>
    </source>
</evidence>
<comment type="catalytic activity">
    <reaction evidence="11">
        <text>ATP + H2O + phospholipidSide 1 = ADP + phosphate + phospholipidSide 2.</text>
        <dbReference type="EC" id="7.6.2.1"/>
    </reaction>
</comment>
<dbReference type="SUPFAM" id="SSF56784">
    <property type="entry name" value="HAD-like"/>
    <property type="match status" value="1"/>
</dbReference>
<dbReference type="FunFam" id="3.40.50.1000:FF:000001">
    <property type="entry name" value="Phospholipid-transporting ATPase IC"/>
    <property type="match status" value="1"/>
</dbReference>
<dbReference type="PANTHER" id="PTHR24092:SF84">
    <property type="entry name" value="PHOSPHOLIPID-TRANSPORTING ATPASE VD"/>
    <property type="match status" value="1"/>
</dbReference>
<comment type="caution">
    <text evidence="11">Lacks conserved residue(s) required for the propagation of feature annotation.</text>
</comment>
<evidence type="ECO:0000256" key="11">
    <source>
        <dbReference type="RuleBase" id="RU362033"/>
    </source>
</evidence>
<dbReference type="FunFam" id="1.20.1110.10:FF:000006">
    <property type="entry name" value="Phospholipid-transporting ATPase"/>
    <property type="match status" value="1"/>
</dbReference>
<dbReference type="GO" id="GO:0000287">
    <property type="term" value="F:magnesium ion binding"/>
    <property type="evidence" value="ECO:0007669"/>
    <property type="project" value="UniProtKB-UniRule"/>
</dbReference>
<keyword evidence="10 11" id="KW-0460">Magnesium</keyword>
<dbReference type="GO" id="GO:0140326">
    <property type="term" value="F:ATPase-coupled intramembrane lipid transporter activity"/>
    <property type="evidence" value="ECO:0007669"/>
    <property type="project" value="UniProtKB-EC"/>
</dbReference>
<dbReference type="EMBL" id="JAURVH010001526">
    <property type="protein sequence ID" value="KAK5916266.1"/>
    <property type="molecule type" value="Genomic_DNA"/>
</dbReference>
<feature type="domain" description="P-type ATPase N-terminal" evidence="13">
    <location>
        <begin position="35"/>
        <end position="88"/>
    </location>
</feature>
<evidence type="ECO:0000256" key="8">
    <source>
        <dbReference type="PIRSR" id="PIRSR606539-1"/>
    </source>
</evidence>
<evidence type="ECO:0000256" key="5">
    <source>
        <dbReference type="ARBA" id="ARBA00022967"/>
    </source>
</evidence>
<feature type="binding site" evidence="9">
    <location>
        <position position="403"/>
    </location>
    <ligand>
        <name>ATP</name>
        <dbReference type="ChEBI" id="CHEBI:30616"/>
    </ligand>
</feature>
<evidence type="ECO:0000256" key="4">
    <source>
        <dbReference type="ARBA" id="ARBA00022840"/>
    </source>
</evidence>
<evidence type="ECO:0000256" key="6">
    <source>
        <dbReference type="ARBA" id="ARBA00022989"/>
    </source>
</evidence>
<dbReference type="EC" id="7.6.2.1" evidence="11"/>
<dbReference type="SUPFAM" id="SSF81653">
    <property type="entry name" value="Calcium ATPase, transduction domain A"/>
    <property type="match status" value="1"/>
</dbReference>
<dbReference type="InterPro" id="IPR006539">
    <property type="entry name" value="P-type_ATPase_IV"/>
</dbReference>
<dbReference type="InterPro" id="IPR018303">
    <property type="entry name" value="ATPase_P-typ_P_site"/>
</dbReference>
<proteinExistence type="inferred from homology"/>
<name>A0AAN8HHT6_CHAGU</name>
<dbReference type="GO" id="GO:0045332">
    <property type="term" value="P:phospholipid translocation"/>
    <property type="evidence" value="ECO:0007669"/>
    <property type="project" value="TreeGrafter"/>
</dbReference>
<organism evidence="14 15">
    <name type="scientific">Champsocephalus gunnari</name>
    <name type="common">Mackerel icefish</name>
    <dbReference type="NCBI Taxonomy" id="52237"/>
    <lineage>
        <taxon>Eukaryota</taxon>
        <taxon>Metazoa</taxon>
        <taxon>Chordata</taxon>
        <taxon>Craniata</taxon>
        <taxon>Vertebrata</taxon>
        <taxon>Euteleostomi</taxon>
        <taxon>Actinopterygii</taxon>
        <taxon>Neopterygii</taxon>
        <taxon>Teleostei</taxon>
        <taxon>Neoteleostei</taxon>
        <taxon>Acanthomorphata</taxon>
        <taxon>Eupercaria</taxon>
        <taxon>Perciformes</taxon>
        <taxon>Notothenioidei</taxon>
        <taxon>Channichthyidae</taxon>
        <taxon>Champsocephalus</taxon>
    </lineage>
</organism>
<feature type="compositionally biased region" description="Low complexity" evidence="12">
    <location>
        <begin position="454"/>
        <end position="468"/>
    </location>
</feature>
<feature type="transmembrane region" description="Helical" evidence="11">
    <location>
        <begin position="288"/>
        <end position="313"/>
    </location>
</feature>
<feature type="binding site" evidence="10">
    <location>
        <position position="405"/>
    </location>
    <ligand>
        <name>Mg(2+)</name>
        <dbReference type="ChEBI" id="CHEBI:18420"/>
    </ligand>
</feature>
<protein>
    <recommendedName>
        <fullName evidence="11">Phospholipid-transporting ATPase</fullName>
        <ecNumber evidence="11">7.6.2.1</ecNumber>
    </recommendedName>
</protein>
<evidence type="ECO:0000256" key="2">
    <source>
        <dbReference type="ARBA" id="ARBA00022692"/>
    </source>
</evidence>
<accession>A0AAN8HHT6</accession>
<keyword evidence="10" id="KW-0479">Metal-binding</keyword>
<dbReference type="GO" id="GO:0005524">
    <property type="term" value="F:ATP binding"/>
    <property type="evidence" value="ECO:0007669"/>
    <property type="project" value="UniProtKB-UniRule"/>
</dbReference>
<dbReference type="SUPFAM" id="SSF81665">
    <property type="entry name" value="Calcium ATPase, transmembrane domain M"/>
    <property type="match status" value="1"/>
</dbReference>
<keyword evidence="7 11" id="KW-0472">Membrane</keyword>
<feature type="region of interest" description="Disordered" evidence="12">
    <location>
        <begin position="594"/>
        <end position="613"/>
    </location>
</feature>
<dbReference type="InterPro" id="IPR023298">
    <property type="entry name" value="ATPase_P-typ_TM_dom_sf"/>
</dbReference>
<evidence type="ECO:0000256" key="3">
    <source>
        <dbReference type="ARBA" id="ARBA00022741"/>
    </source>
</evidence>
<dbReference type="Pfam" id="PF16209">
    <property type="entry name" value="PhoLip_ATPase_N"/>
    <property type="match status" value="1"/>
</dbReference>
<dbReference type="InterPro" id="IPR036412">
    <property type="entry name" value="HAD-like_sf"/>
</dbReference>
<evidence type="ECO:0000313" key="14">
    <source>
        <dbReference type="EMBL" id="KAK5916266.1"/>
    </source>
</evidence>
<dbReference type="InterPro" id="IPR032631">
    <property type="entry name" value="P-type_ATPase_N"/>
</dbReference>